<evidence type="ECO:0000256" key="2">
    <source>
        <dbReference type="SAM" id="Phobius"/>
    </source>
</evidence>
<evidence type="ECO:0008006" key="6">
    <source>
        <dbReference type="Google" id="ProtNLM"/>
    </source>
</evidence>
<feature type="repeat" description="TPR" evidence="1">
    <location>
        <begin position="374"/>
        <end position="407"/>
    </location>
</feature>
<dbReference type="Pfam" id="PF13365">
    <property type="entry name" value="Trypsin_2"/>
    <property type="match status" value="1"/>
</dbReference>
<dbReference type="SUPFAM" id="SSF50494">
    <property type="entry name" value="Trypsin-like serine proteases"/>
    <property type="match status" value="1"/>
</dbReference>
<feature type="signal peptide" evidence="3">
    <location>
        <begin position="1"/>
        <end position="25"/>
    </location>
</feature>
<dbReference type="EMBL" id="PFQS01000136">
    <property type="protein sequence ID" value="PJC67996.1"/>
    <property type="molecule type" value="Genomic_DNA"/>
</dbReference>
<keyword evidence="2" id="KW-0472">Membrane</keyword>
<feature type="chain" id="PRO_5014999665" description="Trypsin-like serine protease" evidence="3">
    <location>
        <begin position="26"/>
        <end position="489"/>
    </location>
</feature>
<dbReference type="InterPro" id="IPR009003">
    <property type="entry name" value="Peptidase_S1_PA"/>
</dbReference>
<reference evidence="5" key="1">
    <citation type="submission" date="2017-09" db="EMBL/GenBank/DDBJ databases">
        <title>Depth-based differentiation of microbial function through sediment-hosted aquifers and enrichment of novel symbionts in the deep terrestrial subsurface.</title>
        <authorList>
            <person name="Probst A.J."/>
            <person name="Ladd B."/>
            <person name="Jarett J.K."/>
            <person name="Geller-Mcgrath D.E."/>
            <person name="Sieber C.M.K."/>
            <person name="Emerson J.B."/>
            <person name="Anantharaman K."/>
            <person name="Thomas B.C."/>
            <person name="Malmstrom R."/>
            <person name="Stieglmeier M."/>
            <person name="Klingl A."/>
            <person name="Woyke T."/>
            <person name="Ryan C.M."/>
            <person name="Banfield J.F."/>
        </authorList>
    </citation>
    <scope>NUCLEOTIDE SEQUENCE [LARGE SCALE GENOMIC DNA]</scope>
</reference>
<dbReference type="Proteomes" id="UP000229438">
    <property type="component" value="Unassembled WGS sequence"/>
</dbReference>
<dbReference type="Gene3D" id="2.40.10.10">
    <property type="entry name" value="Trypsin-like serine proteases"/>
    <property type="match status" value="1"/>
</dbReference>
<accession>A0A2M8G5B3</accession>
<organism evidence="4 5">
    <name type="scientific">candidate division WWE3 bacterium CG_4_8_14_3_um_filter_42_11</name>
    <dbReference type="NCBI Taxonomy" id="1975076"/>
    <lineage>
        <taxon>Bacteria</taxon>
        <taxon>Katanobacteria</taxon>
    </lineage>
</organism>
<evidence type="ECO:0000313" key="4">
    <source>
        <dbReference type="EMBL" id="PJC67996.1"/>
    </source>
</evidence>
<evidence type="ECO:0000256" key="3">
    <source>
        <dbReference type="SAM" id="SignalP"/>
    </source>
</evidence>
<name>A0A2M8G5B3_UNCKA</name>
<evidence type="ECO:0000256" key="1">
    <source>
        <dbReference type="PROSITE-ProRule" id="PRU00339"/>
    </source>
</evidence>
<keyword evidence="3" id="KW-0732">Signal</keyword>
<keyword evidence="2" id="KW-0812">Transmembrane</keyword>
<gene>
    <name evidence="4" type="ORF">CO015_05590</name>
</gene>
<feature type="transmembrane region" description="Helical" evidence="2">
    <location>
        <begin position="434"/>
        <end position="458"/>
    </location>
</feature>
<proteinExistence type="predicted"/>
<dbReference type="InterPro" id="IPR043504">
    <property type="entry name" value="Peptidase_S1_PA_chymotrypsin"/>
</dbReference>
<dbReference type="PANTHER" id="PTHR43019:SF23">
    <property type="entry name" value="PROTEASE DO-LIKE 5, CHLOROPLASTIC"/>
    <property type="match status" value="1"/>
</dbReference>
<protein>
    <recommendedName>
        <fullName evidence="6">Trypsin-like serine protease</fullName>
    </recommendedName>
</protein>
<sequence>MQLTARKVLLKAAFCLALVFSFSLASFLPSSTFAQVQPDVLGTATGSLTDTQKMLLLVKPAVVQVTNLVSGEAILQATVAQELGAPALSGRSYDFTIGATGSGFFVTPDGYLITNGHVAQPKEELVAYFALDQLAKTIYKDAVSILAQGYYGYTPTEQEIETAYQTQLQQQFGGSYENLVNEFFKGYRAGELKITNLKYSNYVQTGIAQGSEKSVKQLGKPVRLVDTSYVGDFDSRDLALLKVEGSNFPTVGLWSSESINIGTEVYAIGYPGIVEKMMGVLTDEESELEPSITKGIVSAKKKLMDGTEAYQTDAAITHGNSGGPAIGSDGKVIGVGTWSFGDLAGGESFNFLISVERVKELLSKNNVTPSESLTNAAWAEGLSLFSEKHYSAAIKEFEKVKRLYPDNVDVESYISQAETAIAQGEDIPVGLSTITVLIIAGAGVLVCALVAAVILIILKRRQKKVVAGLPQNVKSELPEEKTPAEKPAQ</sequence>
<comment type="caution">
    <text evidence="4">The sequence shown here is derived from an EMBL/GenBank/DDBJ whole genome shotgun (WGS) entry which is preliminary data.</text>
</comment>
<dbReference type="PANTHER" id="PTHR43019">
    <property type="entry name" value="SERINE ENDOPROTEASE DEGS"/>
    <property type="match status" value="1"/>
</dbReference>
<dbReference type="Gene3D" id="2.40.10.120">
    <property type="match status" value="1"/>
</dbReference>
<keyword evidence="2" id="KW-1133">Transmembrane helix</keyword>
<evidence type="ECO:0000313" key="5">
    <source>
        <dbReference type="Proteomes" id="UP000229438"/>
    </source>
</evidence>
<dbReference type="AlphaFoldDB" id="A0A2M8G5B3"/>
<keyword evidence="1" id="KW-0802">TPR repeat</keyword>
<dbReference type="PROSITE" id="PS50005">
    <property type="entry name" value="TPR"/>
    <property type="match status" value="1"/>
</dbReference>
<dbReference type="InterPro" id="IPR019734">
    <property type="entry name" value="TPR_rpt"/>
</dbReference>